<feature type="domain" description="Protein kinase" evidence="2">
    <location>
        <begin position="9"/>
        <end position="134"/>
    </location>
</feature>
<dbReference type="Gene3D" id="3.30.200.20">
    <property type="entry name" value="Phosphorylase Kinase, domain 1"/>
    <property type="match status" value="1"/>
</dbReference>
<dbReference type="GO" id="GO:0000045">
    <property type="term" value="P:autophagosome assembly"/>
    <property type="evidence" value="ECO:0007669"/>
    <property type="project" value="TreeGrafter"/>
</dbReference>
<protein>
    <submittedName>
        <fullName evidence="4">Serine/threonine-protein kinase ULK2-like</fullName>
    </submittedName>
</protein>
<dbReference type="InterPro" id="IPR000719">
    <property type="entry name" value="Prot_kinase_dom"/>
</dbReference>
<dbReference type="PROSITE" id="PS50011">
    <property type="entry name" value="PROTEIN_KINASE_DOM"/>
    <property type="match status" value="1"/>
</dbReference>
<dbReference type="PROSITE" id="PS00107">
    <property type="entry name" value="PROTEIN_KINASE_ATP"/>
    <property type="match status" value="1"/>
</dbReference>
<dbReference type="Pfam" id="PF00069">
    <property type="entry name" value="Pkinase"/>
    <property type="match status" value="1"/>
</dbReference>
<dbReference type="KEGG" id="tsr:106553389"/>
<dbReference type="InterPro" id="IPR011009">
    <property type="entry name" value="Kinase-like_dom_sf"/>
</dbReference>
<accession>A0A6I9YUM4</accession>
<feature type="binding site" evidence="1">
    <location>
        <position position="39"/>
    </location>
    <ligand>
        <name>ATP</name>
        <dbReference type="ChEBI" id="CHEBI:30616"/>
    </ligand>
</feature>
<dbReference type="InterPro" id="IPR045269">
    <property type="entry name" value="Atg1-like"/>
</dbReference>
<evidence type="ECO:0000256" key="1">
    <source>
        <dbReference type="PROSITE-ProRule" id="PRU10141"/>
    </source>
</evidence>
<evidence type="ECO:0000313" key="4">
    <source>
        <dbReference type="RefSeq" id="XP_013927345.1"/>
    </source>
</evidence>
<dbReference type="GO" id="GO:0004674">
    <property type="term" value="F:protein serine/threonine kinase activity"/>
    <property type="evidence" value="ECO:0007669"/>
    <property type="project" value="InterPro"/>
</dbReference>
<dbReference type="GO" id="GO:0034045">
    <property type="term" value="C:phagophore assembly site membrane"/>
    <property type="evidence" value="ECO:0007669"/>
    <property type="project" value="TreeGrafter"/>
</dbReference>
<dbReference type="OrthoDB" id="9049120at2759"/>
<sequence>MEVVGDFEYSKKDLIGHGAFAVVFKGRHRKKTDWEVAIKSINKKNLSKSQLLLGKEIKILKELQHENIVALYDVQEMPNSVFLVMEYCNGGDLADYLQGNSFLLCLQPFNRRNFLMVGTINPWNDLPPEVVGAQ</sequence>
<dbReference type="GO" id="GO:0061709">
    <property type="term" value="P:reticulophagy"/>
    <property type="evidence" value="ECO:0007669"/>
    <property type="project" value="TreeGrafter"/>
</dbReference>
<name>A0A6I9YUM4_9SAUR</name>
<dbReference type="Proteomes" id="UP000504617">
    <property type="component" value="Unplaced"/>
</dbReference>
<dbReference type="RefSeq" id="XP_013927345.1">
    <property type="nucleotide sequence ID" value="XM_014071870.1"/>
</dbReference>
<keyword evidence="1" id="KW-0547">Nucleotide-binding</keyword>
<dbReference type="GO" id="GO:0005524">
    <property type="term" value="F:ATP binding"/>
    <property type="evidence" value="ECO:0007669"/>
    <property type="project" value="UniProtKB-UniRule"/>
</dbReference>
<dbReference type="GO" id="GO:0010508">
    <property type="term" value="P:positive regulation of autophagy"/>
    <property type="evidence" value="ECO:0007669"/>
    <property type="project" value="TreeGrafter"/>
</dbReference>
<dbReference type="GO" id="GO:0042594">
    <property type="term" value="P:response to starvation"/>
    <property type="evidence" value="ECO:0007669"/>
    <property type="project" value="TreeGrafter"/>
</dbReference>
<evidence type="ECO:0000313" key="3">
    <source>
        <dbReference type="Proteomes" id="UP000504617"/>
    </source>
</evidence>
<dbReference type="PANTHER" id="PTHR24348">
    <property type="entry name" value="SERINE/THREONINE-PROTEIN KINASE UNC-51-RELATED"/>
    <property type="match status" value="1"/>
</dbReference>
<dbReference type="GeneID" id="106553389"/>
<dbReference type="PANTHER" id="PTHR24348:SF18">
    <property type="entry name" value="SERINE_THREONINE-PROTEIN KINASE ULK2"/>
    <property type="match status" value="1"/>
</dbReference>
<reference evidence="4" key="1">
    <citation type="submission" date="2025-08" db="UniProtKB">
        <authorList>
            <consortium name="RefSeq"/>
        </authorList>
    </citation>
    <scope>IDENTIFICATION</scope>
    <source>
        <tissue evidence="4">Skeletal muscle</tissue>
    </source>
</reference>
<proteinExistence type="predicted"/>
<organism evidence="3 4">
    <name type="scientific">Thamnophis sirtalis</name>
    <dbReference type="NCBI Taxonomy" id="35019"/>
    <lineage>
        <taxon>Eukaryota</taxon>
        <taxon>Metazoa</taxon>
        <taxon>Chordata</taxon>
        <taxon>Craniata</taxon>
        <taxon>Vertebrata</taxon>
        <taxon>Euteleostomi</taxon>
        <taxon>Lepidosauria</taxon>
        <taxon>Squamata</taxon>
        <taxon>Bifurcata</taxon>
        <taxon>Unidentata</taxon>
        <taxon>Episquamata</taxon>
        <taxon>Toxicofera</taxon>
        <taxon>Serpentes</taxon>
        <taxon>Colubroidea</taxon>
        <taxon>Colubridae</taxon>
        <taxon>Natricinae</taxon>
        <taxon>Thamnophis</taxon>
    </lineage>
</organism>
<dbReference type="InterPro" id="IPR017441">
    <property type="entry name" value="Protein_kinase_ATP_BS"/>
</dbReference>
<dbReference type="AlphaFoldDB" id="A0A6I9YUM4"/>
<dbReference type="SUPFAM" id="SSF56112">
    <property type="entry name" value="Protein kinase-like (PK-like)"/>
    <property type="match status" value="1"/>
</dbReference>
<dbReference type="GO" id="GO:0048671">
    <property type="term" value="P:negative regulation of collateral sprouting"/>
    <property type="evidence" value="ECO:0007669"/>
    <property type="project" value="TreeGrafter"/>
</dbReference>
<dbReference type="GO" id="GO:0005776">
    <property type="term" value="C:autophagosome"/>
    <property type="evidence" value="ECO:0007669"/>
    <property type="project" value="TreeGrafter"/>
</dbReference>
<dbReference type="GO" id="GO:0034727">
    <property type="term" value="P:piecemeal microautophagy of the nucleus"/>
    <property type="evidence" value="ECO:0007669"/>
    <property type="project" value="TreeGrafter"/>
</dbReference>
<evidence type="ECO:0000259" key="2">
    <source>
        <dbReference type="PROSITE" id="PS50011"/>
    </source>
</evidence>
<keyword evidence="1" id="KW-0067">ATP-binding</keyword>
<dbReference type="GO" id="GO:0005829">
    <property type="term" value="C:cytosol"/>
    <property type="evidence" value="ECO:0007669"/>
    <property type="project" value="TreeGrafter"/>
</dbReference>
<gene>
    <name evidence="4" type="primary">LOC106553389</name>
</gene>
<dbReference type="GO" id="GO:0000422">
    <property type="term" value="P:autophagy of mitochondrion"/>
    <property type="evidence" value="ECO:0007669"/>
    <property type="project" value="TreeGrafter"/>
</dbReference>
<feature type="non-terminal residue" evidence="4">
    <location>
        <position position="134"/>
    </location>
</feature>
<dbReference type="FunFam" id="3.30.200.20:FF:000149">
    <property type="entry name" value="serine/threonine-protein kinase unc-51 isoform X1"/>
    <property type="match status" value="1"/>
</dbReference>
<dbReference type="GO" id="GO:0048675">
    <property type="term" value="P:axon extension"/>
    <property type="evidence" value="ECO:0007669"/>
    <property type="project" value="TreeGrafter"/>
</dbReference>
<keyword evidence="3" id="KW-1185">Reference proteome</keyword>